<keyword evidence="3 6" id="KW-0812">Transmembrane</keyword>
<evidence type="ECO:0000313" key="8">
    <source>
        <dbReference type="EMBL" id="MFD2171224.1"/>
    </source>
</evidence>
<reference evidence="9" key="1">
    <citation type="journal article" date="2019" name="Int. J. Syst. Evol. Microbiol.">
        <title>The Global Catalogue of Microorganisms (GCM) 10K type strain sequencing project: providing services to taxonomists for standard genome sequencing and annotation.</title>
        <authorList>
            <consortium name="The Broad Institute Genomics Platform"/>
            <consortium name="The Broad Institute Genome Sequencing Center for Infectious Disease"/>
            <person name="Wu L."/>
            <person name="Ma J."/>
        </authorList>
    </citation>
    <scope>NUCLEOTIDE SEQUENCE [LARGE SCALE GENOMIC DNA]</scope>
    <source>
        <strain evidence="9">CGMCC 1.13574</strain>
    </source>
</reference>
<dbReference type="EMBL" id="JBHUIO010000009">
    <property type="protein sequence ID" value="MFD2171224.1"/>
    <property type="molecule type" value="Genomic_DNA"/>
</dbReference>
<evidence type="ECO:0000313" key="9">
    <source>
        <dbReference type="Proteomes" id="UP001597343"/>
    </source>
</evidence>
<dbReference type="PANTHER" id="PTHR33545:SF9">
    <property type="entry name" value="UPF0750 MEMBRANE PROTEIN YITE"/>
    <property type="match status" value="1"/>
</dbReference>
<feature type="transmembrane region" description="Helical" evidence="6">
    <location>
        <begin position="74"/>
        <end position="92"/>
    </location>
</feature>
<evidence type="ECO:0000256" key="4">
    <source>
        <dbReference type="ARBA" id="ARBA00022989"/>
    </source>
</evidence>
<dbReference type="CDD" id="cd16380">
    <property type="entry name" value="YitT_C"/>
    <property type="match status" value="1"/>
</dbReference>
<dbReference type="Proteomes" id="UP001597343">
    <property type="component" value="Unassembled WGS sequence"/>
</dbReference>
<evidence type="ECO:0000256" key="5">
    <source>
        <dbReference type="ARBA" id="ARBA00023136"/>
    </source>
</evidence>
<feature type="transmembrane region" description="Helical" evidence="6">
    <location>
        <begin position="104"/>
        <end position="125"/>
    </location>
</feature>
<dbReference type="Pfam" id="PF02588">
    <property type="entry name" value="YitT_membrane"/>
    <property type="match status" value="1"/>
</dbReference>
<dbReference type="RefSeq" id="WP_386047855.1">
    <property type="nucleotide sequence ID" value="NZ_JBHUIO010000009.1"/>
</dbReference>
<sequence>MQRYALEYFGILVGAFVFTFGLNNFLIANGLAEGGFVGISILGYYLFNIPVGFTFLILNIPLFLIGWKRFGRDFLLKTIFGVVSVSMFAELTKDLFLMGVEDKILAALYGGVFSGIGLGIIFRFGATTGGADIIARLAKHYFGLSIGRTLFLIDLLVITVVAFIIGKDVAMYSLIALFVSARVIDMVIEGVSTSRAMFIISDQSTQIAEEIHKQLERGTTLLNGVGGYTGRDKQVLYVVVSREEITRVHDLCRMIDPQSFIVVNDVHDVLGEGFNPLKQTKN</sequence>
<evidence type="ECO:0000256" key="1">
    <source>
        <dbReference type="ARBA" id="ARBA00004651"/>
    </source>
</evidence>
<keyword evidence="9" id="KW-1185">Reference proteome</keyword>
<feature type="domain" description="DUF2179" evidence="7">
    <location>
        <begin position="217"/>
        <end position="271"/>
    </location>
</feature>
<keyword evidence="2" id="KW-1003">Cell membrane</keyword>
<gene>
    <name evidence="8" type="ORF">ACFSOY_14745</name>
</gene>
<dbReference type="PANTHER" id="PTHR33545">
    <property type="entry name" value="UPF0750 MEMBRANE PROTEIN YITT-RELATED"/>
    <property type="match status" value="1"/>
</dbReference>
<dbReference type="InterPro" id="IPR019264">
    <property type="entry name" value="DUF2179"/>
</dbReference>
<feature type="transmembrane region" description="Helical" evidence="6">
    <location>
        <begin position="146"/>
        <end position="165"/>
    </location>
</feature>
<keyword evidence="4 6" id="KW-1133">Transmembrane helix</keyword>
<dbReference type="Pfam" id="PF10035">
    <property type="entry name" value="DUF2179"/>
    <property type="match status" value="1"/>
</dbReference>
<protein>
    <submittedName>
        <fullName evidence="8">YitT family protein</fullName>
    </submittedName>
</protein>
<name>A0ABW5A0V2_9BACL</name>
<feature type="transmembrane region" description="Helical" evidence="6">
    <location>
        <begin position="171"/>
        <end position="188"/>
    </location>
</feature>
<dbReference type="PIRSF" id="PIRSF006483">
    <property type="entry name" value="Membrane_protein_YitT"/>
    <property type="match status" value="1"/>
</dbReference>
<comment type="subcellular location">
    <subcellularLocation>
        <location evidence="1">Cell membrane</location>
        <topology evidence="1">Multi-pass membrane protein</topology>
    </subcellularLocation>
</comment>
<dbReference type="Gene3D" id="3.30.70.120">
    <property type="match status" value="1"/>
</dbReference>
<evidence type="ECO:0000259" key="7">
    <source>
        <dbReference type="Pfam" id="PF10035"/>
    </source>
</evidence>
<evidence type="ECO:0000256" key="6">
    <source>
        <dbReference type="SAM" id="Phobius"/>
    </source>
</evidence>
<accession>A0ABW5A0V2</accession>
<organism evidence="8 9">
    <name type="scientific">Tumebacillus lipolyticus</name>
    <dbReference type="NCBI Taxonomy" id="1280370"/>
    <lineage>
        <taxon>Bacteria</taxon>
        <taxon>Bacillati</taxon>
        <taxon>Bacillota</taxon>
        <taxon>Bacilli</taxon>
        <taxon>Bacillales</taxon>
        <taxon>Alicyclobacillaceae</taxon>
        <taxon>Tumebacillus</taxon>
    </lineage>
</organism>
<dbReference type="InterPro" id="IPR051461">
    <property type="entry name" value="UPF0750_membrane"/>
</dbReference>
<evidence type="ECO:0000256" key="3">
    <source>
        <dbReference type="ARBA" id="ARBA00022692"/>
    </source>
</evidence>
<evidence type="ECO:0000256" key="2">
    <source>
        <dbReference type="ARBA" id="ARBA00022475"/>
    </source>
</evidence>
<dbReference type="InterPro" id="IPR003740">
    <property type="entry name" value="YitT"/>
</dbReference>
<feature type="transmembrane region" description="Helical" evidence="6">
    <location>
        <begin position="12"/>
        <end position="32"/>
    </location>
</feature>
<proteinExistence type="predicted"/>
<dbReference type="InterPro" id="IPR015867">
    <property type="entry name" value="N-reg_PII/ATP_PRibTrfase_C"/>
</dbReference>
<comment type="caution">
    <text evidence="8">The sequence shown here is derived from an EMBL/GenBank/DDBJ whole genome shotgun (WGS) entry which is preliminary data.</text>
</comment>
<keyword evidence="5 6" id="KW-0472">Membrane</keyword>
<feature type="transmembrane region" description="Helical" evidence="6">
    <location>
        <begin position="44"/>
        <end position="67"/>
    </location>
</feature>